<dbReference type="EMBL" id="CP063190">
    <property type="protein sequence ID" value="WCZ35099.1"/>
    <property type="molecule type" value="Genomic_DNA"/>
</dbReference>
<reference evidence="1 2" key="1">
    <citation type="submission" date="2020-10" db="EMBL/GenBank/DDBJ databases">
        <title>Complete genome sequence of Corynebacterium ihumii DSM 45751.</title>
        <authorList>
            <person name="Ruckert C."/>
            <person name="Albersmeier A."/>
            <person name="Busche T."/>
            <person name="Jaenicke S."/>
            <person name="Winkler A."/>
            <person name="Friethjonsson O.H."/>
            <person name="Hreggviethsson G.O."/>
            <person name="Lambert C."/>
            <person name="Badcock D."/>
            <person name="Bernaerts K."/>
            <person name="Anne J."/>
            <person name="Economou A."/>
            <person name="Kalinowski J."/>
        </authorList>
    </citation>
    <scope>NUCLEOTIDE SEQUENCE [LARGE SCALE GENOMIC DNA]</scope>
    <source>
        <strain evidence="1 2">DSM 45751</strain>
    </source>
</reference>
<dbReference type="InterPro" id="IPR025447">
    <property type="entry name" value="DUF4192"/>
</dbReference>
<name>A0ABY7UGV0_9CORY</name>
<evidence type="ECO:0000313" key="2">
    <source>
        <dbReference type="Proteomes" id="UP001220577"/>
    </source>
</evidence>
<evidence type="ECO:0008006" key="3">
    <source>
        <dbReference type="Google" id="ProtNLM"/>
    </source>
</evidence>
<dbReference type="RefSeq" id="WP_034998239.1">
    <property type="nucleotide sequence ID" value="NZ_CP063190.1"/>
</dbReference>
<sequence>MEQQPISTPGDVIALIPGLLGFYPQESLVVLCFNRDGGYVATGPAMRLDLDQVTEDAFGERFARITGDYNVVLGVIITRHRHHPVVLNVLDHLYVAYVDELIDAIWSVPDVAEGERYHLEYGQQPSMVDDPRFYEGDVASIMASPAMAQLAQHGVLPELSRDDMMGYFALATHRASSYDQVAADAKLHGSEVLHAWANGIHDPARALVAQAMLTIETAQPAMVVPAQIPDPLVLLDTDELTAFVACLTSSKLRDALITVVLDNPQRASQILLAVATCFDGVVRANALCLWSMLATNEDLAGLARAALDAAVDAEPEHRLTRLLDKIMAHGLSRQLLDSAADGANMTLQELGL</sequence>
<protein>
    <recommendedName>
        <fullName evidence="3">DUF4192 domain-containing protein</fullName>
    </recommendedName>
</protein>
<proteinExistence type="predicted"/>
<accession>A0ABY7UGV0</accession>
<gene>
    <name evidence="1" type="ORF">CIHUM_08445</name>
</gene>
<evidence type="ECO:0000313" key="1">
    <source>
        <dbReference type="EMBL" id="WCZ35099.1"/>
    </source>
</evidence>
<keyword evidence="2" id="KW-1185">Reference proteome</keyword>
<dbReference type="Pfam" id="PF13830">
    <property type="entry name" value="DUF4192"/>
    <property type="match status" value="1"/>
</dbReference>
<dbReference type="Proteomes" id="UP001220577">
    <property type="component" value="Chromosome"/>
</dbReference>
<organism evidence="1 2">
    <name type="scientific">Corynebacterium ihumii</name>
    <dbReference type="NCBI Taxonomy" id="1232427"/>
    <lineage>
        <taxon>Bacteria</taxon>
        <taxon>Bacillati</taxon>
        <taxon>Actinomycetota</taxon>
        <taxon>Actinomycetes</taxon>
        <taxon>Mycobacteriales</taxon>
        <taxon>Corynebacteriaceae</taxon>
        <taxon>Corynebacterium</taxon>
    </lineage>
</organism>